<evidence type="ECO:0000313" key="2">
    <source>
        <dbReference type="Proteomes" id="UP000297851"/>
    </source>
</evidence>
<protein>
    <submittedName>
        <fullName evidence="1">Uncharacterized protein</fullName>
    </submittedName>
</protein>
<dbReference type="RefSeq" id="WP_134371894.1">
    <property type="nucleotide sequence ID" value="NZ_SOGO01000008.1"/>
</dbReference>
<proteinExistence type="predicted"/>
<comment type="caution">
    <text evidence="1">The sequence shown here is derived from an EMBL/GenBank/DDBJ whole genome shotgun (WGS) entry which is preliminary data.</text>
</comment>
<sequence length="60" mass="6576">MDGVVGEVWVGLAGSFEVLRMQSVVSAAFIPIIVPGGDVSVWRWEHREFELTDAEVCAAR</sequence>
<reference evidence="1 2" key="1">
    <citation type="submission" date="2019-03" db="EMBL/GenBank/DDBJ databases">
        <title>Genomics of glacier-inhabiting Cryobacterium strains.</title>
        <authorList>
            <person name="Liu Q."/>
            <person name="Xin Y.-H."/>
        </authorList>
    </citation>
    <scope>NUCLEOTIDE SEQUENCE [LARGE SCALE GENOMIC DNA]</scope>
    <source>
        <strain evidence="1 2">TMT2-16</strain>
    </source>
</reference>
<accession>A0ABY2JI86</accession>
<name>A0ABY2JI86_9MICO</name>
<evidence type="ECO:0000313" key="1">
    <source>
        <dbReference type="EMBL" id="TFD06381.1"/>
    </source>
</evidence>
<organism evidence="1 2">
    <name type="scientific">Cryobacterium sandaracinum</name>
    <dbReference type="NCBI Taxonomy" id="1259247"/>
    <lineage>
        <taxon>Bacteria</taxon>
        <taxon>Bacillati</taxon>
        <taxon>Actinomycetota</taxon>
        <taxon>Actinomycetes</taxon>
        <taxon>Micrococcales</taxon>
        <taxon>Microbacteriaceae</taxon>
        <taxon>Cryobacterium</taxon>
    </lineage>
</organism>
<gene>
    <name evidence="1" type="ORF">E3T25_02265</name>
</gene>
<dbReference type="Proteomes" id="UP000297851">
    <property type="component" value="Unassembled WGS sequence"/>
</dbReference>
<dbReference type="EMBL" id="SOGO01000008">
    <property type="protein sequence ID" value="TFD06381.1"/>
    <property type="molecule type" value="Genomic_DNA"/>
</dbReference>
<keyword evidence="2" id="KW-1185">Reference proteome</keyword>